<evidence type="ECO:0000313" key="12">
    <source>
        <dbReference type="EMBL" id="ASF45783.1"/>
    </source>
</evidence>
<evidence type="ECO:0000256" key="4">
    <source>
        <dbReference type="ARBA" id="ARBA00022723"/>
    </source>
</evidence>
<dbReference type="PROSITE" id="PS51318">
    <property type="entry name" value="TAT"/>
    <property type="match status" value="1"/>
</dbReference>
<organism evidence="12 14">
    <name type="scientific">Methylovulum psychrotolerans</name>
    <dbReference type="NCBI Taxonomy" id="1704499"/>
    <lineage>
        <taxon>Bacteria</taxon>
        <taxon>Pseudomonadati</taxon>
        <taxon>Pseudomonadota</taxon>
        <taxon>Gammaproteobacteria</taxon>
        <taxon>Methylococcales</taxon>
        <taxon>Methylococcaceae</taxon>
        <taxon>Methylovulum</taxon>
    </lineage>
</organism>
<dbReference type="KEGG" id="mpsy:CEK71_06675"/>
<keyword evidence="9" id="KW-0961">Cell wall biogenesis/degradation</keyword>
<dbReference type="GO" id="GO:0046872">
    <property type="term" value="F:metal ion binding"/>
    <property type="evidence" value="ECO:0007669"/>
    <property type="project" value="UniProtKB-KW"/>
</dbReference>
<evidence type="ECO:0000256" key="11">
    <source>
        <dbReference type="ARBA" id="ARBA00093666"/>
    </source>
</evidence>
<keyword evidence="8" id="KW-0482">Metalloprotease</keyword>
<dbReference type="PANTHER" id="PTHR37425">
    <property type="match status" value="1"/>
</dbReference>
<dbReference type="InterPro" id="IPR009045">
    <property type="entry name" value="Zn_M74/Hedgehog-like"/>
</dbReference>
<gene>
    <name evidence="13" type="ORF">AADEFJLK_02640</name>
    <name evidence="12" type="ORF">CEK71_06675</name>
</gene>
<accession>A0A1Z4BX08</accession>
<dbReference type="GO" id="GO:0006508">
    <property type="term" value="P:proteolysis"/>
    <property type="evidence" value="ECO:0007669"/>
    <property type="project" value="UniProtKB-KW"/>
</dbReference>
<evidence type="ECO:0000256" key="10">
    <source>
        <dbReference type="ARBA" id="ARBA00093448"/>
    </source>
</evidence>
<evidence type="ECO:0000313" key="14">
    <source>
        <dbReference type="Proteomes" id="UP000197019"/>
    </source>
</evidence>
<evidence type="ECO:0000256" key="2">
    <source>
        <dbReference type="ARBA" id="ARBA00004776"/>
    </source>
</evidence>
<evidence type="ECO:0000313" key="13">
    <source>
        <dbReference type="EMBL" id="POZ51766.1"/>
    </source>
</evidence>
<reference evidence="13 15" key="2">
    <citation type="submission" date="2017-11" db="EMBL/GenBank/DDBJ databases">
        <title>Draft Genome Sequence of Methylobacter psychrotolerans Sph1T, an Obligate Methanotroph from Low-Temperature Environments.</title>
        <authorList>
            <person name="Oshkin I.Y."/>
            <person name="Miroshnikov K."/>
            <person name="Belova S.E."/>
            <person name="Korzhenkov A."/>
            <person name="Toshchakov S.V."/>
            <person name="Dedysh S.N."/>
        </authorList>
    </citation>
    <scope>NUCLEOTIDE SEQUENCE [LARGE SCALE GENOMIC DNA]</scope>
    <source>
        <strain evidence="13 15">Sph1</strain>
    </source>
</reference>
<dbReference type="Pfam" id="PF05951">
    <property type="entry name" value="Peptidase_M15_2"/>
    <property type="match status" value="1"/>
</dbReference>
<proteinExistence type="inferred from homology"/>
<dbReference type="EMBL" id="CP022129">
    <property type="protein sequence ID" value="ASF45783.1"/>
    <property type="molecule type" value="Genomic_DNA"/>
</dbReference>
<dbReference type="InterPro" id="IPR010275">
    <property type="entry name" value="MepK"/>
</dbReference>
<keyword evidence="3" id="KW-0645">Protease</keyword>
<evidence type="ECO:0000256" key="8">
    <source>
        <dbReference type="ARBA" id="ARBA00023049"/>
    </source>
</evidence>
<dbReference type="Gene3D" id="3.30.1380.10">
    <property type="match status" value="1"/>
</dbReference>
<dbReference type="PANTHER" id="PTHR37425:SF1">
    <property type="entry name" value="OUTER MEMBRANE PROTEIN"/>
    <property type="match status" value="1"/>
</dbReference>
<reference evidence="12 14" key="1">
    <citation type="submission" date="2017-06" db="EMBL/GenBank/DDBJ databases">
        <title>Genome Sequencing of the methanotroph Methylovulum psychrotolerants str. HV10-M2 isolated from a high-altitude environment.</title>
        <authorList>
            <person name="Mateos-Rivera A."/>
        </authorList>
    </citation>
    <scope>NUCLEOTIDE SEQUENCE [LARGE SCALE GENOMIC DNA]</scope>
    <source>
        <strain evidence="12 14">HV10_M2</strain>
    </source>
</reference>
<evidence type="ECO:0000256" key="5">
    <source>
        <dbReference type="ARBA" id="ARBA00022729"/>
    </source>
</evidence>
<dbReference type="Proteomes" id="UP000237423">
    <property type="component" value="Unassembled WGS sequence"/>
</dbReference>
<evidence type="ECO:0000256" key="3">
    <source>
        <dbReference type="ARBA" id="ARBA00022670"/>
    </source>
</evidence>
<sequence length="194" mass="21691">MNRPHDTDTAQPPVLTKRRFLKQLVCGSLLAATTPSIAKAALRHYAPPPRTLALLRPHTGDAIQVTYFDQGRYLDNALSEVDYLLRDSHTDELHPIDPALLDQLYDLSQWLGISQPIEVVSGYRSPFTNAQLRRQSHGVAKHSLHMEGRAIDIRIEGVPTAVIRQAAVAMQRGGVGYYPHADFVHLDTGDIRLW</sequence>
<dbReference type="OrthoDB" id="9782994at2"/>
<keyword evidence="5" id="KW-0732">Signal</keyword>
<evidence type="ECO:0000256" key="1">
    <source>
        <dbReference type="ARBA" id="ARBA00001947"/>
    </source>
</evidence>
<dbReference type="AlphaFoldDB" id="A0A1Z4BX08"/>
<comment type="cofactor">
    <cofactor evidence="1">
        <name>Zn(2+)</name>
        <dbReference type="ChEBI" id="CHEBI:29105"/>
    </cofactor>
</comment>
<protein>
    <recommendedName>
        <fullName evidence="11">Murein endopeptidase K</fullName>
    </recommendedName>
</protein>
<evidence type="ECO:0000313" key="15">
    <source>
        <dbReference type="Proteomes" id="UP000237423"/>
    </source>
</evidence>
<name>A0A1Z4BX08_9GAMM</name>
<keyword evidence="4" id="KW-0479">Metal-binding</keyword>
<dbReference type="CDD" id="cd14844">
    <property type="entry name" value="Zn-DD-carboxypeptidase_like"/>
    <property type="match status" value="1"/>
</dbReference>
<dbReference type="GO" id="GO:0008237">
    <property type="term" value="F:metallopeptidase activity"/>
    <property type="evidence" value="ECO:0007669"/>
    <property type="project" value="UniProtKB-KW"/>
</dbReference>
<dbReference type="InterPro" id="IPR006311">
    <property type="entry name" value="TAT_signal"/>
</dbReference>
<dbReference type="EMBL" id="PGFZ01000005">
    <property type="protein sequence ID" value="POZ51766.1"/>
    <property type="molecule type" value="Genomic_DNA"/>
</dbReference>
<evidence type="ECO:0000256" key="6">
    <source>
        <dbReference type="ARBA" id="ARBA00022801"/>
    </source>
</evidence>
<comment type="pathway">
    <text evidence="2">Cell wall biogenesis; cell wall polysaccharide biosynthesis.</text>
</comment>
<keyword evidence="6" id="KW-0378">Hydrolase</keyword>
<dbReference type="Proteomes" id="UP000197019">
    <property type="component" value="Chromosome"/>
</dbReference>
<evidence type="ECO:0000256" key="9">
    <source>
        <dbReference type="ARBA" id="ARBA00023316"/>
    </source>
</evidence>
<dbReference type="RefSeq" id="WP_088618658.1">
    <property type="nucleotide sequence ID" value="NZ_CP022129.1"/>
</dbReference>
<evidence type="ECO:0000256" key="7">
    <source>
        <dbReference type="ARBA" id="ARBA00022833"/>
    </source>
</evidence>
<dbReference type="SUPFAM" id="SSF55166">
    <property type="entry name" value="Hedgehog/DD-peptidase"/>
    <property type="match status" value="1"/>
</dbReference>
<keyword evidence="14" id="KW-1185">Reference proteome</keyword>
<comment type="similarity">
    <text evidence="10">Belongs to the peptidase M15 family.</text>
</comment>
<keyword evidence="7" id="KW-0862">Zinc</keyword>
<dbReference type="GO" id="GO:0071555">
    <property type="term" value="P:cell wall organization"/>
    <property type="evidence" value="ECO:0007669"/>
    <property type="project" value="UniProtKB-KW"/>
</dbReference>